<comment type="caution">
    <text evidence="1">The sequence shown here is derived from an EMBL/GenBank/DDBJ whole genome shotgun (WGS) entry which is preliminary data.</text>
</comment>
<name>A0ABU0NI46_STRRH</name>
<sequence>MSRQVVLAGSAAAADFASAGEVLGATAIVSPGWRRRSCSVRRRASAPVMAAASSAPAPNTERSIISGLSSDAEAGVPGAVSVGEG</sequence>
<organism evidence="1 2">
    <name type="scientific">Streptomyces rishiriensis</name>
    <dbReference type="NCBI Taxonomy" id="68264"/>
    <lineage>
        <taxon>Bacteria</taxon>
        <taxon>Bacillati</taxon>
        <taxon>Actinomycetota</taxon>
        <taxon>Actinomycetes</taxon>
        <taxon>Kitasatosporales</taxon>
        <taxon>Streptomycetaceae</taxon>
        <taxon>Streptomyces</taxon>
    </lineage>
</organism>
<evidence type="ECO:0000313" key="2">
    <source>
        <dbReference type="Proteomes" id="UP001230654"/>
    </source>
</evidence>
<dbReference type="RefSeq" id="WP_307160874.1">
    <property type="nucleotide sequence ID" value="NZ_JAUSWV010000001.1"/>
</dbReference>
<dbReference type="Proteomes" id="UP001230654">
    <property type="component" value="Unassembled WGS sequence"/>
</dbReference>
<gene>
    <name evidence="1" type="ORF">QF030_000423</name>
</gene>
<proteinExistence type="predicted"/>
<reference evidence="1 2" key="1">
    <citation type="submission" date="2023-07" db="EMBL/GenBank/DDBJ databases">
        <title>Comparative genomics of wheat-associated soil bacteria to identify genetic determinants of phenazine resistance.</title>
        <authorList>
            <person name="Mouncey N."/>
        </authorList>
    </citation>
    <scope>NUCLEOTIDE SEQUENCE [LARGE SCALE GENOMIC DNA]</scope>
    <source>
        <strain evidence="1 2">B2I6</strain>
    </source>
</reference>
<protein>
    <submittedName>
        <fullName evidence="1">Uncharacterized protein</fullName>
    </submittedName>
</protein>
<dbReference type="EMBL" id="JAUSWV010000001">
    <property type="protein sequence ID" value="MDQ0578245.1"/>
    <property type="molecule type" value="Genomic_DNA"/>
</dbReference>
<accession>A0ABU0NI46</accession>
<keyword evidence="2" id="KW-1185">Reference proteome</keyword>
<evidence type="ECO:0000313" key="1">
    <source>
        <dbReference type="EMBL" id="MDQ0578245.1"/>
    </source>
</evidence>